<accession>A0A381SUS2</accession>
<dbReference type="AlphaFoldDB" id="A0A381SUS2"/>
<gene>
    <name evidence="1" type="ORF">METZ01_LOCUS60614</name>
</gene>
<reference evidence="1" key="1">
    <citation type="submission" date="2018-05" db="EMBL/GenBank/DDBJ databases">
        <authorList>
            <person name="Lanie J.A."/>
            <person name="Ng W.-L."/>
            <person name="Kazmierczak K.M."/>
            <person name="Andrzejewski T.M."/>
            <person name="Davidsen T.M."/>
            <person name="Wayne K.J."/>
            <person name="Tettelin H."/>
            <person name="Glass J.I."/>
            <person name="Rusch D."/>
            <person name="Podicherti R."/>
            <person name="Tsui H.-C.T."/>
            <person name="Winkler M.E."/>
        </authorList>
    </citation>
    <scope>NUCLEOTIDE SEQUENCE</scope>
</reference>
<name>A0A381SUS2_9ZZZZ</name>
<sequence>VELPVTGGAELDLGAEPAALGAGHEVVGGKPQGLSFAEIADQRFYLGIRRRGLR</sequence>
<evidence type="ECO:0000313" key="1">
    <source>
        <dbReference type="EMBL" id="SVA07760.1"/>
    </source>
</evidence>
<dbReference type="EMBL" id="UINC01003605">
    <property type="protein sequence ID" value="SVA07760.1"/>
    <property type="molecule type" value="Genomic_DNA"/>
</dbReference>
<feature type="non-terminal residue" evidence="1">
    <location>
        <position position="1"/>
    </location>
</feature>
<protein>
    <submittedName>
        <fullName evidence="1">Uncharacterized protein</fullName>
    </submittedName>
</protein>
<proteinExistence type="predicted"/>
<organism evidence="1">
    <name type="scientific">marine metagenome</name>
    <dbReference type="NCBI Taxonomy" id="408172"/>
    <lineage>
        <taxon>unclassified sequences</taxon>
        <taxon>metagenomes</taxon>
        <taxon>ecological metagenomes</taxon>
    </lineage>
</organism>